<evidence type="ECO:0000259" key="5">
    <source>
        <dbReference type="Pfam" id="PF01343"/>
    </source>
</evidence>
<keyword evidence="7" id="KW-1185">Reference proteome</keyword>
<dbReference type="PANTHER" id="PTHR42987">
    <property type="entry name" value="PEPTIDASE S49"/>
    <property type="match status" value="1"/>
</dbReference>
<evidence type="ECO:0000256" key="1">
    <source>
        <dbReference type="ARBA" id="ARBA00008683"/>
    </source>
</evidence>
<dbReference type="Gene3D" id="3.90.226.10">
    <property type="entry name" value="2-enoyl-CoA Hydratase, Chain A, domain 1"/>
    <property type="match status" value="1"/>
</dbReference>
<organism evidence="6 7">
    <name type="scientific">Paramylibacter kogurei</name>
    <dbReference type="NCBI Taxonomy" id="1889778"/>
    <lineage>
        <taxon>Bacteria</taxon>
        <taxon>Pseudomonadati</taxon>
        <taxon>Pseudomonadota</taxon>
        <taxon>Alphaproteobacteria</taxon>
        <taxon>Rhodobacterales</taxon>
        <taxon>Paracoccaceae</taxon>
        <taxon>Paramylibacter</taxon>
    </lineage>
</organism>
<keyword evidence="4" id="KW-0720">Serine protease</keyword>
<evidence type="ECO:0000313" key="7">
    <source>
        <dbReference type="Proteomes" id="UP000231516"/>
    </source>
</evidence>
<dbReference type="EMBL" id="MDGM01000007">
    <property type="protein sequence ID" value="PIB26150.1"/>
    <property type="molecule type" value="Genomic_DNA"/>
</dbReference>
<feature type="domain" description="Peptidase S49" evidence="5">
    <location>
        <begin position="82"/>
        <end position="216"/>
    </location>
</feature>
<dbReference type="PANTHER" id="PTHR42987:SF8">
    <property type="entry name" value="PROTEINASE"/>
    <property type="match status" value="1"/>
</dbReference>
<comment type="caution">
    <text evidence="6">The sequence shown here is derived from an EMBL/GenBank/DDBJ whole genome shotgun (WGS) entry which is preliminary data.</text>
</comment>
<dbReference type="OrthoDB" id="9764363at2"/>
<dbReference type="Proteomes" id="UP000231516">
    <property type="component" value="Unassembled WGS sequence"/>
</dbReference>
<accession>A0A2G5KB96</accession>
<dbReference type="InterPro" id="IPR029045">
    <property type="entry name" value="ClpP/crotonase-like_dom_sf"/>
</dbReference>
<dbReference type="Pfam" id="PF01343">
    <property type="entry name" value="Peptidase_S49"/>
    <property type="match status" value="1"/>
</dbReference>
<dbReference type="SUPFAM" id="SSF52096">
    <property type="entry name" value="ClpP/crotonase"/>
    <property type="match status" value="1"/>
</dbReference>
<name>A0A2G5KB96_9RHOB</name>
<dbReference type="InterPro" id="IPR002142">
    <property type="entry name" value="Peptidase_S49"/>
</dbReference>
<dbReference type="AlphaFoldDB" id="A0A2G5KB96"/>
<proteinExistence type="inferred from homology"/>
<keyword evidence="3" id="KW-0378">Hydrolase</keyword>
<dbReference type="RefSeq" id="WP_099591898.1">
    <property type="nucleotide sequence ID" value="NZ_MDGM01000007.1"/>
</dbReference>
<protein>
    <submittedName>
        <fullName evidence="6">Multidrug transporter</fullName>
    </submittedName>
</protein>
<dbReference type="GO" id="GO:0008236">
    <property type="term" value="F:serine-type peptidase activity"/>
    <property type="evidence" value="ECO:0007669"/>
    <property type="project" value="UniProtKB-KW"/>
</dbReference>
<dbReference type="CDD" id="cd07023">
    <property type="entry name" value="S49_Sppa_N_C"/>
    <property type="match status" value="1"/>
</dbReference>
<dbReference type="GO" id="GO:0006508">
    <property type="term" value="P:proteolysis"/>
    <property type="evidence" value="ECO:0007669"/>
    <property type="project" value="UniProtKB-KW"/>
</dbReference>
<keyword evidence="2" id="KW-0645">Protease</keyword>
<sequence length="267" mass="28689">MKKLLKKFKKSPKVAVLRLDGVIGGGSRFGGASLTDADLAPLLERAFRKGKPDAVALAVNSPGGSPVQSSLIGARIRRLSLETNTPVFAFCEDVAASGGYWLACAADEIFVDESSIVGSIGVISASFGFQDLLQKQGIERRVHTAGKDKSMGDPFRAEKPEDIARLKALQKTIHDNFIAHVKSRRGEKLAESDLFTGEIWVGASAVDLGLVDGVGHLVPMMKFRYGEDVKFIPHGKKKSLLSKFGLTAASNIASSIEDRAMWSKFGL</sequence>
<evidence type="ECO:0000313" key="6">
    <source>
        <dbReference type="EMBL" id="PIB26150.1"/>
    </source>
</evidence>
<evidence type="ECO:0000256" key="3">
    <source>
        <dbReference type="ARBA" id="ARBA00022801"/>
    </source>
</evidence>
<dbReference type="Gene3D" id="6.20.330.10">
    <property type="match status" value="1"/>
</dbReference>
<evidence type="ECO:0000256" key="4">
    <source>
        <dbReference type="ARBA" id="ARBA00022825"/>
    </source>
</evidence>
<dbReference type="InterPro" id="IPR047272">
    <property type="entry name" value="S49_SppA_C"/>
</dbReference>
<comment type="similarity">
    <text evidence="1">Belongs to the peptidase S49 family.</text>
</comment>
<reference evidence="6 7" key="1">
    <citation type="submission" date="2016-08" db="EMBL/GenBank/DDBJ databases">
        <title>Draft genome of Amylibacter sp. strain 4G11.</title>
        <authorList>
            <person name="Wong S.-K."/>
            <person name="Hamasaki K."/>
            <person name="Yoshizawa S."/>
        </authorList>
    </citation>
    <scope>NUCLEOTIDE SEQUENCE [LARGE SCALE GENOMIC DNA]</scope>
    <source>
        <strain evidence="6 7">4G11</strain>
    </source>
</reference>
<gene>
    <name evidence="6" type="ORF">BFP76_14450</name>
</gene>
<evidence type="ECO:0000256" key="2">
    <source>
        <dbReference type="ARBA" id="ARBA00022670"/>
    </source>
</evidence>